<dbReference type="AlphaFoldDB" id="A0A1Q8CRY7"/>
<proteinExistence type="predicted"/>
<feature type="signal peptide" evidence="2">
    <location>
        <begin position="1"/>
        <end position="31"/>
    </location>
</feature>
<dbReference type="InterPro" id="IPR013552">
    <property type="entry name" value="Thioester_dom"/>
</dbReference>
<evidence type="ECO:0000256" key="2">
    <source>
        <dbReference type="SAM" id="SignalP"/>
    </source>
</evidence>
<organism evidence="4 5">
    <name type="scientific">Actinophytocola xanthii</name>
    <dbReference type="NCBI Taxonomy" id="1912961"/>
    <lineage>
        <taxon>Bacteria</taxon>
        <taxon>Bacillati</taxon>
        <taxon>Actinomycetota</taxon>
        <taxon>Actinomycetes</taxon>
        <taxon>Pseudonocardiales</taxon>
        <taxon>Pseudonocardiaceae</taxon>
    </lineage>
</organism>
<dbReference type="OrthoDB" id="2676146at2"/>
<keyword evidence="5" id="KW-1185">Reference proteome</keyword>
<evidence type="ECO:0000313" key="5">
    <source>
        <dbReference type="Proteomes" id="UP000185596"/>
    </source>
</evidence>
<name>A0A1Q8CRY7_9PSEU</name>
<evidence type="ECO:0000259" key="3">
    <source>
        <dbReference type="Pfam" id="PF08341"/>
    </source>
</evidence>
<keyword evidence="2" id="KW-0732">Signal</keyword>
<dbReference type="Pfam" id="PF08341">
    <property type="entry name" value="TED"/>
    <property type="match status" value="1"/>
</dbReference>
<feature type="domain" description="Thioester" evidence="3">
    <location>
        <begin position="76"/>
        <end position="197"/>
    </location>
</feature>
<dbReference type="NCBIfam" id="TIGR03934">
    <property type="entry name" value="TQXA_dom"/>
    <property type="match status" value="1"/>
</dbReference>
<dbReference type="STRING" id="1912961.BU204_13635"/>
<feature type="transmembrane region" description="Helical" evidence="1">
    <location>
        <begin position="355"/>
        <end position="376"/>
    </location>
</feature>
<keyword evidence="1" id="KW-0812">Transmembrane</keyword>
<feature type="chain" id="PRO_5012141260" description="Thioester domain-containing protein" evidence="2">
    <location>
        <begin position="32"/>
        <end position="382"/>
    </location>
</feature>
<dbReference type="InterPro" id="IPR023849">
    <property type="entry name" value="TQXA_dom"/>
</dbReference>
<comment type="caution">
    <text evidence="4">The sequence shown here is derived from an EMBL/GenBank/DDBJ whole genome shotgun (WGS) entry which is preliminary data.</text>
</comment>
<gene>
    <name evidence="4" type="ORF">BU204_13635</name>
</gene>
<evidence type="ECO:0000256" key="1">
    <source>
        <dbReference type="SAM" id="Phobius"/>
    </source>
</evidence>
<accession>A0A1Q8CRY7</accession>
<keyword evidence="1" id="KW-0472">Membrane</keyword>
<protein>
    <recommendedName>
        <fullName evidence="3">Thioester domain-containing protein</fullName>
    </recommendedName>
</protein>
<dbReference type="Proteomes" id="UP000185596">
    <property type="component" value="Unassembled WGS sequence"/>
</dbReference>
<reference evidence="4 5" key="1">
    <citation type="submission" date="2016-12" db="EMBL/GenBank/DDBJ databases">
        <title>The draft genome sequence of Actinophytocola sp. 11-183.</title>
        <authorList>
            <person name="Wang W."/>
            <person name="Yuan L."/>
        </authorList>
    </citation>
    <scope>NUCLEOTIDE SEQUENCE [LARGE SCALE GENOMIC DNA]</scope>
    <source>
        <strain evidence="4 5">11-183</strain>
    </source>
</reference>
<dbReference type="Gene3D" id="1.10.150.480">
    <property type="match status" value="1"/>
</dbReference>
<keyword evidence="1" id="KW-1133">Transmembrane helix</keyword>
<dbReference type="EMBL" id="MSIE01000021">
    <property type="protein sequence ID" value="OLF17116.1"/>
    <property type="molecule type" value="Genomic_DNA"/>
</dbReference>
<evidence type="ECO:0000313" key="4">
    <source>
        <dbReference type="EMBL" id="OLF17116.1"/>
    </source>
</evidence>
<sequence length="382" mass="39571">MASMLRFARACAGIAGTAAALIVATAVPAGAEPASGLVNRDADVQGFAVDVGEDVFAELDTSLIGFKLADGSELGMYCVEIQTEIDEEHPLVEQPWDAFPVEDSPFNENQGKINWVLHNGFPVQDTGALAEMLADDGTLPNGGIDEREAVTATQAAVWHFSDGVDLDRENPLPGNDSDADAAADVLALYDLLTGAANEGIGEQPPAALEIDPASAKGTAGEMIGPFTVTTTGTIDKINADLPEDVRLTDGTGRELGADIVKNGTELFLDVDANAPAGSASFELAATASVETGRLFVGENYDEAPTQALIVAKSVDTQLTATAEAEWAAAPPESSTEAAPVAQAKNDDLATTGASVFAPILFGAALVAAGIFAVLFVRYRRNY</sequence>